<dbReference type="Gene3D" id="3.60.15.10">
    <property type="entry name" value="Ribonuclease Z/Hydroxyacylglutathione hydrolase-like"/>
    <property type="match status" value="1"/>
</dbReference>
<protein>
    <recommendedName>
        <fullName evidence="1">Metallo-beta-lactamase domain-containing protein</fullName>
    </recommendedName>
</protein>
<evidence type="ECO:0000313" key="3">
    <source>
        <dbReference type="Proteomes" id="UP000192343"/>
    </source>
</evidence>
<dbReference type="InterPro" id="IPR036866">
    <property type="entry name" value="RibonucZ/Hydroxyglut_hydro"/>
</dbReference>
<keyword evidence="3" id="KW-1185">Reference proteome</keyword>
<dbReference type="Pfam" id="PF12706">
    <property type="entry name" value="Lactamase_B_2"/>
    <property type="match status" value="1"/>
</dbReference>
<dbReference type="Proteomes" id="UP000192343">
    <property type="component" value="Unassembled WGS sequence"/>
</dbReference>
<sequence>MKIRIWGCRGSIPTPGKSTIKFGGNTSCIEVSLRDGSVVIFDAGSGLRKLGKRIVRDDSCRELYLVLTHSHWDHLMGFPFFLPAYRENYTINVRGGPIAKESVKKYLEHQMEAPYFPARFSSLKANFDFSHGMPIVRRIGTAELIPIPLSHPNGGFGFRLQDKDASFVFLTDNELGHDHEGRRSYTEYINFAKNADLLLHDAQYTPEEYKHTKGWGHSTFVDAALFALHSGVKNYGIFHHDPDHCDGDIERIEAVSREIISRKQGTTHSFAVYEGQEINLP</sequence>
<reference evidence="2 3" key="1">
    <citation type="submission" date="2017-03" db="EMBL/GenBank/DDBJ databases">
        <title>Draft Genome sequence of Marispirochaeta sp. strain JC444.</title>
        <authorList>
            <person name="Shivani Y."/>
            <person name="Subhash Y."/>
            <person name="Sasikala C."/>
            <person name="Ramana C."/>
        </authorList>
    </citation>
    <scope>NUCLEOTIDE SEQUENCE [LARGE SCALE GENOMIC DNA]</scope>
    <source>
        <strain evidence="2 3">JC444</strain>
    </source>
</reference>
<comment type="caution">
    <text evidence="2">The sequence shown here is derived from an EMBL/GenBank/DDBJ whole genome shotgun (WGS) entry which is preliminary data.</text>
</comment>
<dbReference type="CDD" id="cd07715">
    <property type="entry name" value="TaR3-like_MBL-fold"/>
    <property type="match status" value="1"/>
</dbReference>
<dbReference type="STRING" id="1963862.B4O97_05245"/>
<accession>A0A1Y1RZV7</accession>
<gene>
    <name evidence="2" type="ORF">B4O97_05245</name>
</gene>
<feature type="domain" description="Metallo-beta-lactamase" evidence="1">
    <location>
        <begin position="25"/>
        <end position="217"/>
    </location>
</feature>
<dbReference type="SMART" id="SM00849">
    <property type="entry name" value="Lactamase_B"/>
    <property type="match status" value="1"/>
</dbReference>
<dbReference type="PANTHER" id="PTHR42663:SF4">
    <property type="entry name" value="SLL1036 PROTEIN"/>
    <property type="match status" value="1"/>
</dbReference>
<dbReference type="AlphaFoldDB" id="A0A1Y1RZV7"/>
<dbReference type="PANTHER" id="PTHR42663">
    <property type="entry name" value="HYDROLASE C777.06C-RELATED-RELATED"/>
    <property type="match status" value="1"/>
</dbReference>
<dbReference type="SUPFAM" id="SSF56281">
    <property type="entry name" value="Metallo-hydrolase/oxidoreductase"/>
    <property type="match status" value="1"/>
</dbReference>
<evidence type="ECO:0000259" key="1">
    <source>
        <dbReference type="SMART" id="SM00849"/>
    </source>
</evidence>
<organism evidence="2 3">
    <name type="scientific">Marispirochaeta aestuarii</name>
    <dbReference type="NCBI Taxonomy" id="1963862"/>
    <lineage>
        <taxon>Bacteria</taxon>
        <taxon>Pseudomonadati</taxon>
        <taxon>Spirochaetota</taxon>
        <taxon>Spirochaetia</taxon>
        <taxon>Spirochaetales</taxon>
        <taxon>Spirochaetaceae</taxon>
        <taxon>Marispirochaeta</taxon>
    </lineage>
</organism>
<dbReference type="EMBL" id="MWQY01000005">
    <property type="protein sequence ID" value="ORC36482.1"/>
    <property type="molecule type" value="Genomic_DNA"/>
</dbReference>
<evidence type="ECO:0000313" key="2">
    <source>
        <dbReference type="EMBL" id="ORC36482.1"/>
    </source>
</evidence>
<proteinExistence type="predicted"/>
<dbReference type="InterPro" id="IPR001279">
    <property type="entry name" value="Metallo-B-lactamas"/>
</dbReference>
<dbReference type="RefSeq" id="WP_083048961.1">
    <property type="nucleotide sequence ID" value="NZ_MWQY01000005.1"/>
</dbReference>
<dbReference type="OrthoDB" id="9800940at2"/>
<name>A0A1Y1RZV7_9SPIO</name>